<dbReference type="AlphaFoldDB" id="A0A1I6RXN4"/>
<sequence>MWIARLAQVFTRLGGIGRLRALWTWWRPLRSMHRLWKQVRPMMGFFSRAFG</sequence>
<name>A0A1I6RXN4_9BACL</name>
<organism evidence="1 2">
    <name type="scientific">Marininema halotolerans</name>
    <dbReference type="NCBI Taxonomy" id="1155944"/>
    <lineage>
        <taxon>Bacteria</taxon>
        <taxon>Bacillati</taxon>
        <taxon>Bacillota</taxon>
        <taxon>Bacilli</taxon>
        <taxon>Bacillales</taxon>
        <taxon>Thermoactinomycetaceae</taxon>
        <taxon>Marininema</taxon>
    </lineage>
</organism>
<dbReference type="EMBL" id="FPAA01000006">
    <property type="protein sequence ID" value="SFS69350.1"/>
    <property type="molecule type" value="Genomic_DNA"/>
</dbReference>
<gene>
    <name evidence="1" type="ORF">SAMN05444972_10613</name>
</gene>
<protein>
    <submittedName>
        <fullName evidence="1">Uncharacterized protein</fullName>
    </submittedName>
</protein>
<reference evidence="2" key="1">
    <citation type="submission" date="2016-10" db="EMBL/GenBank/DDBJ databases">
        <authorList>
            <person name="Varghese N."/>
            <person name="Submissions S."/>
        </authorList>
    </citation>
    <scope>NUCLEOTIDE SEQUENCE [LARGE SCALE GENOMIC DNA]</scope>
    <source>
        <strain evidence="2">DSM 45789</strain>
    </source>
</reference>
<keyword evidence="2" id="KW-1185">Reference proteome</keyword>
<evidence type="ECO:0000313" key="1">
    <source>
        <dbReference type="EMBL" id="SFS69350.1"/>
    </source>
</evidence>
<dbReference type="Proteomes" id="UP000198660">
    <property type="component" value="Unassembled WGS sequence"/>
</dbReference>
<proteinExistence type="predicted"/>
<accession>A0A1I6RXN4</accession>
<evidence type="ECO:0000313" key="2">
    <source>
        <dbReference type="Proteomes" id="UP000198660"/>
    </source>
</evidence>